<dbReference type="Pfam" id="PF02517">
    <property type="entry name" value="Rce1-like"/>
    <property type="match status" value="1"/>
</dbReference>
<organism evidence="3 4">
    <name type="scientific">Chitinophaga nivalis</name>
    <dbReference type="NCBI Taxonomy" id="2991709"/>
    <lineage>
        <taxon>Bacteria</taxon>
        <taxon>Pseudomonadati</taxon>
        <taxon>Bacteroidota</taxon>
        <taxon>Chitinophagia</taxon>
        <taxon>Chitinophagales</taxon>
        <taxon>Chitinophagaceae</taxon>
        <taxon>Chitinophaga</taxon>
    </lineage>
</organism>
<reference evidence="3 4" key="1">
    <citation type="submission" date="2022-10" db="EMBL/GenBank/DDBJ databases">
        <title>Chitinophaga nivalis PC15 sp. nov., isolated from Pyeongchang county, South Korea.</title>
        <authorList>
            <person name="Trinh H.N."/>
        </authorList>
    </citation>
    <scope>NUCLEOTIDE SEQUENCE [LARGE SCALE GENOMIC DNA]</scope>
    <source>
        <strain evidence="3 4">PC14</strain>
    </source>
</reference>
<evidence type="ECO:0000313" key="3">
    <source>
        <dbReference type="EMBL" id="MCW3487246.1"/>
    </source>
</evidence>
<dbReference type="InterPro" id="IPR003675">
    <property type="entry name" value="Rce1/LyrA-like_dom"/>
</dbReference>
<evidence type="ECO:0000313" key="4">
    <source>
        <dbReference type="Proteomes" id="UP001207742"/>
    </source>
</evidence>
<keyword evidence="3" id="KW-0645">Protease</keyword>
<feature type="transmembrane region" description="Helical" evidence="1">
    <location>
        <begin position="179"/>
        <end position="197"/>
    </location>
</feature>
<keyword evidence="4" id="KW-1185">Reference proteome</keyword>
<sequence length="249" mass="27491">MIGHALLNTLCTVLLTLLLMVPWLPLKRKSARTAIWLFAGIYLLNEWLMVVGSALQEQWYPALGYNWLGKGVSLVVTLLLIPLVIRTKQPYAAAGLRLSVVPGSVPGCVLIGVGLLLLKAYFNYTATGTELVTAERWWYQATLPGLQEELLFRGVYLWLAGIACNRSGKEEEPVFSSRVILFIAVLFALGHSLSLTLDTGLHFNPFAFAVALLSGWVYTWIRVKSGSLLLPVLFHNLINIGITVAQVIK</sequence>
<dbReference type="RefSeq" id="WP_264734056.1">
    <property type="nucleotide sequence ID" value="NZ_JAPDNR010000001.1"/>
</dbReference>
<feature type="transmembrane region" description="Helical" evidence="1">
    <location>
        <begin position="228"/>
        <end position="248"/>
    </location>
</feature>
<keyword evidence="1" id="KW-0812">Transmembrane</keyword>
<name>A0ABT3ITD9_9BACT</name>
<keyword evidence="3" id="KW-0482">Metalloprotease</keyword>
<feature type="transmembrane region" description="Helical" evidence="1">
    <location>
        <begin position="67"/>
        <end position="86"/>
    </location>
</feature>
<dbReference type="Proteomes" id="UP001207742">
    <property type="component" value="Unassembled WGS sequence"/>
</dbReference>
<feature type="domain" description="CAAX prenyl protease 2/Lysostaphin resistance protein A-like" evidence="2">
    <location>
        <begin position="137"/>
        <end position="240"/>
    </location>
</feature>
<feature type="transmembrane region" description="Helical" evidence="1">
    <location>
        <begin position="33"/>
        <end position="55"/>
    </location>
</feature>
<feature type="transmembrane region" description="Helical" evidence="1">
    <location>
        <begin position="203"/>
        <end position="221"/>
    </location>
</feature>
<accession>A0ABT3ITD9</accession>
<protein>
    <submittedName>
        <fullName evidence="3">CPBP family intramembrane metalloprotease</fullName>
    </submittedName>
</protein>
<keyword evidence="3" id="KW-0378">Hydrolase</keyword>
<dbReference type="EMBL" id="JAPDNS010000002">
    <property type="protein sequence ID" value="MCW3487246.1"/>
    <property type="molecule type" value="Genomic_DNA"/>
</dbReference>
<feature type="transmembrane region" description="Helical" evidence="1">
    <location>
        <begin position="98"/>
        <end position="122"/>
    </location>
</feature>
<keyword evidence="1" id="KW-1133">Transmembrane helix</keyword>
<feature type="transmembrane region" description="Helical" evidence="1">
    <location>
        <begin position="6"/>
        <end position="26"/>
    </location>
</feature>
<evidence type="ECO:0000256" key="1">
    <source>
        <dbReference type="SAM" id="Phobius"/>
    </source>
</evidence>
<dbReference type="GO" id="GO:0008237">
    <property type="term" value="F:metallopeptidase activity"/>
    <property type="evidence" value="ECO:0007669"/>
    <property type="project" value="UniProtKB-KW"/>
</dbReference>
<gene>
    <name evidence="3" type="ORF">OL497_25335</name>
</gene>
<comment type="caution">
    <text evidence="3">The sequence shown here is derived from an EMBL/GenBank/DDBJ whole genome shotgun (WGS) entry which is preliminary data.</text>
</comment>
<keyword evidence="1" id="KW-0472">Membrane</keyword>
<proteinExistence type="predicted"/>
<evidence type="ECO:0000259" key="2">
    <source>
        <dbReference type="Pfam" id="PF02517"/>
    </source>
</evidence>